<proteinExistence type="predicted"/>
<dbReference type="EMBL" id="CAJVPV010051200">
    <property type="protein sequence ID" value="CAG8778962.1"/>
    <property type="molecule type" value="Genomic_DNA"/>
</dbReference>
<feature type="compositionally biased region" description="Polar residues" evidence="1">
    <location>
        <begin position="94"/>
        <end position="116"/>
    </location>
</feature>
<dbReference type="OrthoDB" id="25790at2759"/>
<feature type="non-terminal residue" evidence="2">
    <location>
        <position position="1"/>
    </location>
</feature>
<evidence type="ECO:0000256" key="1">
    <source>
        <dbReference type="SAM" id="MobiDB-lite"/>
    </source>
</evidence>
<comment type="caution">
    <text evidence="2">The sequence shown here is derived from an EMBL/GenBank/DDBJ whole genome shotgun (WGS) entry which is preliminary data.</text>
</comment>
<accession>A0A9N9JEY4</accession>
<organism evidence="2 3">
    <name type="scientific">Acaulospora morrowiae</name>
    <dbReference type="NCBI Taxonomy" id="94023"/>
    <lineage>
        <taxon>Eukaryota</taxon>
        <taxon>Fungi</taxon>
        <taxon>Fungi incertae sedis</taxon>
        <taxon>Mucoromycota</taxon>
        <taxon>Glomeromycotina</taxon>
        <taxon>Glomeromycetes</taxon>
        <taxon>Diversisporales</taxon>
        <taxon>Acaulosporaceae</taxon>
        <taxon>Acaulospora</taxon>
    </lineage>
</organism>
<dbReference type="AlphaFoldDB" id="A0A9N9JEY4"/>
<feature type="region of interest" description="Disordered" evidence="1">
    <location>
        <begin position="94"/>
        <end position="203"/>
    </location>
</feature>
<protein>
    <submittedName>
        <fullName evidence="2">7663_t:CDS:1</fullName>
    </submittedName>
</protein>
<evidence type="ECO:0000313" key="3">
    <source>
        <dbReference type="Proteomes" id="UP000789342"/>
    </source>
</evidence>
<feature type="compositionally biased region" description="Basic residues" evidence="1">
    <location>
        <begin position="161"/>
        <end position="170"/>
    </location>
</feature>
<feature type="compositionally biased region" description="Basic and acidic residues" evidence="1">
    <location>
        <begin position="117"/>
        <end position="128"/>
    </location>
</feature>
<gene>
    <name evidence="2" type="ORF">AMORRO_LOCUS17154</name>
</gene>
<feature type="compositionally biased region" description="Low complexity" evidence="1">
    <location>
        <begin position="146"/>
        <end position="160"/>
    </location>
</feature>
<feature type="compositionally biased region" description="Basic residues" evidence="1">
    <location>
        <begin position="178"/>
        <end position="188"/>
    </location>
</feature>
<feature type="compositionally biased region" description="Polar residues" evidence="1">
    <location>
        <begin position="190"/>
        <end position="203"/>
    </location>
</feature>
<name>A0A9N9JEY4_9GLOM</name>
<dbReference type="Proteomes" id="UP000789342">
    <property type="component" value="Unassembled WGS sequence"/>
</dbReference>
<sequence>YAFVLEDPSKPRKYQLNFNLDTEYVKEPAQMDQSISHHQELIPIPPPVSQVTPSAHRHPYHHQPYPYQKQQESLMTSSARPHLPPLQHSIMETPSNSSAFNYTQSVFPNQNNTIQGDKSDRGFRERMDQPNLHPSSIPTSMPAADHQSYQQIQQQHNQQTQHHHHIHHHNNQQQNLSHTHHYQQKHQHPVITNNSSPSSTVSQ</sequence>
<feature type="non-terminal residue" evidence="2">
    <location>
        <position position="203"/>
    </location>
</feature>
<reference evidence="2" key="1">
    <citation type="submission" date="2021-06" db="EMBL/GenBank/DDBJ databases">
        <authorList>
            <person name="Kallberg Y."/>
            <person name="Tangrot J."/>
            <person name="Rosling A."/>
        </authorList>
    </citation>
    <scope>NUCLEOTIDE SEQUENCE</scope>
    <source>
        <strain evidence="2">CL551</strain>
    </source>
</reference>
<keyword evidence="3" id="KW-1185">Reference proteome</keyword>
<evidence type="ECO:0000313" key="2">
    <source>
        <dbReference type="EMBL" id="CAG8778962.1"/>
    </source>
</evidence>